<dbReference type="Proteomes" id="UP000289555">
    <property type="component" value="Chromosome"/>
</dbReference>
<dbReference type="InterPro" id="IPR050586">
    <property type="entry name" value="CPA3_Na-H_Antiporter_D"/>
</dbReference>
<keyword evidence="4 6" id="KW-1133">Transmembrane helix</keyword>
<evidence type="ECO:0000256" key="1">
    <source>
        <dbReference type="ARBA" id="ARBA00004651"/>
    </source>
</evidence>
<accession>A0ABN5WYS1</accession>
<feature type="transmembrane region" description="Helical" evidence="6">
    <location>
        <begin position="12"/>
        <end position="30"/>
    </location>
</feature>
<organism evidence="7 8">
    <name type="scientific">Vreelandella olivaria</name>
    <dbReference type="NCBI Taxonomy" id="390919"/>
    <lineage>
        <taxon>Bacteria</taxon>
        <taxon>Pseudomonadati</taxon>
        <taxon>Pseudomonadota</taxon>
        <taxon>Gammaproteobacteria</taxon>
        <taxon>Oceanospirillales</taxon>
        <taxon>Halomonadaceae</taxon>
        <taxon>Vreelandella</taxon>
    </lineage>
</organism>
<keyword evidence="5 6" id="KW-0472">Membrane</keyword>
<evidence type="ECO:0000313" key="7">
    <source>
        <dbReference type="EMBL" id="BBI52133.1"/>
    </source>
</evidence>
<dbReference type="PANTHER" id="PTHR42703">
    <property type="entry name" value="NADH DEHYDROGENASE"/>
    <property type="match status" value="1"/>
</dbReference>
<keyword evidence="8" id="KW-1185">Reference proteome</keyword>
<comment type="subcellular location">
    <subcellularLocation>
        <location evidence="1">Cell membrane</location>
        <topology evidence="1">Multi-pass membrane protein</topology>
    </subcellularLocation>
</comment>
<gene>
    <name evidence="7" type="ORF">HORIV_45540</name>
</gene>
<feature type="transmembrane region" description="Helical" evidence="6">
    <location>
        <begin position="66"/>
        <end position="86"/>
    </location>
</feature>
<keyword evidence="3 6" id="KW-0812">Transmembrane</keyword>
<evidence type="ECO:0000256" key="3">
    <source>
        <dbReference type="ARBA" id="ARBA00022692"/>
    </source>
</evidence>
<reference evidence="8" key="1">
    <citation type="journal article" date="2019" name="Microbiol. Resour. Announc.">
        <title>Complete Genome Sequence of Halomonas olivaria, a Moderately Halophilic Bacterium Isolated from Olive Processing Effluents, Obtained by Nanopore Sequencing.</title>
        <authorList>
            <person name="Nagata S."/>
            <person name="Ii K.M."/>
            <person name="Tsukimi T."/>
            <person name="Miura M.C."/>
            <person name="Galipon J."/>
            <person name="Arakawa K."/>
        </authorList>
    </citation>
    <scope>NUCLEOTIDE SEQUENCE [LARGE SCALE GENOMIC DNA]</scope>
    <source>
        <strain evidence="8">TYRC17</strain>
    </source>
</reference>
<evidence type="ECO:0000313" key="8">
    <source>
        <dbReference type="Proteomes" id="UP000289555"/>
    </source>
</evidence>
<evidence type="ECO:0000256" key="6">
    <source>
        <dbReference type="SAM" id="Phobius"/>
    </source>
</evidence>
<keyword evidence="2" id="KW-1003">Cell membrane</keyword>
<sequence>MIVRAGLEIEAYWVTGIALAVGLMTLYSMVKIWNEVFWKSLPEDNHVPETTTPTGDDGRLLKPSLWMMYLPVMVLALFSLLIGVLAEPIMWVMMGIGDQLFEPSGYIEAVLGVAASADDVLLEPPLEEAVSETTAEEEAP</sequence>
<protein>
    <submittedName>
        <fullName evidence="7">Uncharacterized protein</fullName>
    </submittedName>
</protein>
<name>A0ABN5WYS1_9GAMM</name>
<proteinExistence type="predicted"/>
<dbReference type="EMBL" id="AP019416">
    <property type="protein sequence ID" value="BBI52133.1"/>
    <property type="molecule type" value="Genomic_DNA"/>
</dbReference>
<evidence type="ECO:0000256" key="5">
    <source>
        <dbReference type="ARBA" id="ARBA00023136"/>
    </source>
</evidence>
<evidence type="ECO:0000256" key="2">
    <source>
        <dbReference type="ARBA" id="ARBA00022475"/>
    </source>
</evidence>
<dbReference type="PANTHER" id="PTHR42703:SF1">
    <property type="entry name" value="NA(+)_H(+) ANTIPORTER SUBUNIT D1"/>
    <property type="match status" value="1"/>
</dbReference>
<evidence type="ECO:0000256" key="4">
    <source>
        <dbReference type="ARBA" id="ARBA00022989"/>
    </source>
</evidence>